<comment type="caution">
    <text evidence="1">The sequence shown here is derived from an EMBL/GenBank/DDBJ whole genome shotgun (WGS) entry which is preliminary data.</text>
</comment>
<accession>A0ACB8TXN6</accession>
<evidence type="ECO:0000313" key="2">
    <source>
        <dbReference type="Proteomes" id="UP001055072"/>
    </source>
</evidence>
<keyword evidence="2" id="KW-1185">Reference proteome</keyword>
<dbReference type="Proteomes" id="UP001055072">
    <property type="component" value="Unassembled WGS sequence"/>
</dbReference>
<dbReference type="EMBL" id="MU274923">
    <property type="protein sequence ID" value="KAI0086574.1"/>
    <property type="molecule type" value="Genomic_DNA"/>
</dbReference>
<sequence length="125" mass="13717">MATIGTLHFIVLMVLNILQLLSLNAPSLFFLDLGDPFLSTLGPVIICRFILNLRYVDAVENSCPSTIRQSASLRFTGDMGQLLSIGEDQENDDDDDGRFIRNGGLDNIAVAIDVIEDSVRVPVSY</sequence>
<organism evidence="1 2">
    <name type="scientific">Irpex rosettiformis</name>
    <dbReference type="NCBI Taxonomy" id="378272"/>
    <lineage>
        <taxon>Eukaryota</taxon>
        <taxon>Fungi</taxon>
        <taxon>Dikarya</taxon>
        <taxon>Basidiomycota</taxon>
        <taxon>Agaricomycotina</taxon>
        <taxon>Agaricomycetes</taxon>
        <taxon>Polyporales</taxon>
        <taxon>Irpicaceae</taxon>
        <taxon>Irpex</taxon>
    </lineage>
</organism>
<reference evidence="1" key="1">
    <citation type="journal article" date="2021" name="Environ. Microbiol.">
        <title>Gene family expansions and transcriptome signatures uncover fungal adaptations to wood decay.</title>
        <authorList>
            <person name="Hage H."/>
            <person name="Miyauchi S."/>
            <person name="Viragh M."/>
            <person name="Drula E."/>
            <person name="Min B."/>
            <person name="Chaduli D."/>
            <person name="Navarro D."/>
            <person name="Favel A."/>
            <person name="Norest M."/>
            <person name="Lesage-Meessen L."/>
            <person name="Balint B."/>
            <person name="Merenyi Z."/>
            <person name="de Eugenio L."/>
            <person name="Morin E."/>
            <person name="Martinez A.T."/>
            <person name="Baldrian P."/>
            <person name="Stursova M."/>
            <person name="Martinez M.J."/>
            <person name="Novotny C."/>
            <person name="Magnuson J.K."/>
            <person name="Spatafora J.W."/>
            <person name="Maurice S."/>
            <person name="Pangilinan J."/>
            <person name="Andreopoulos W."/>
            <person name="LaButti K."/>
            <person name="Hundley H."/>
            <person name="Na H."/>
            <person name="Kuo A."/>
            <person name="Barry K."/>
            <person name="Lipzen A."/>
            <person name="Henrissat B."/>
            <person name="Riley R."/>
            <person name="Ahrendt S."/>
            <person name="Nagy L.G."/>
            <person name="Grigoriev I.V."/>
            <person name="Martin F."/>
            <person name="Rosso M.N."/>
        </authorList>
    </citation>
    <scope>NUCLEOTIDE SEQUENCE</scope>
    <source>
        <strain evidence="1">CBS 384.51</strain>
    </source>
</reference>
<proteinExistence type="predicted"/>
<name>A0ACB8TXN6_9APHY</name>
<evidence type="ECO:0000313" key="1">
    <source>
        <dbReference type="EMBL" id="KAI0086574.1"/>
    </source>
</evidence>
<gene>
    <name evidence="1" type="ORF">BDY19DRAFT_995861</name>
</gene>
<protein>
    <submittedName>
        <fullName evidence="1">Uncharacterized protein</fullName>
    </submittedName>
</protein>